<dbReference type="CDD" id="cd09732">
    <property type="entry name" value="Csx1_III-U"/>
    <property type="match status" value="1"/>
</dbReference>
<dbReference type="HOGENOM" id="CLU_025124_1_0_2"/>
<dbReference type="AlphaFoldDB" id="Q2FPZ2"/>
<dbReference type="Proteomes" id="UP000001941">
    <property type="component" value="Chromosome"/>
</dbReference>
<name>Q2FPZ2_METHJ</name>
<dbReference type="InParanoid" id="Q2FPZ2"/>
<dbReference type="EnsemblBacteria" id="ABD40483">
    <property type="protein sequence ID" value="ABD40483"/>
    <property type="gene ID" value="Mhun_0730"/>
</dbReference>
<dbReference type="STRING" id="323259.Mhun_0730"/>
<dbReference type="eggNOG" id="arCOG07641">
    <property type="taxonomic scope" value="Archaea"/>
</dbReference>
<dbReference type="InterPro" id="IPR011742">
    <property type="entry name" value="CRISPR-assoc_prot_TM1812"/>
</dbReference>
<dbReference type="KEGG" id="mhu:Mhun_0730"/>
<dbReference type="EMBL" id="CP000254">
    <property type="protein sequence ID" value="ABD40483.1"/>
    <property type="molecule type" value="Genomic_DNA"/>
</dbReference>
<organism evidence="1 2">
    <name type="scientific">Methanospirillum hungatei JF-1 (strain ATCC 27890 / DSM 864 / NBRC 100397 / JF-1)</name>
    <dbReference type="NCBI Taxonomy" id="323259"/>
    <lineage>
        <taxon>Archaea</taxon>
        <taxon>Methanobacteriati</taxon>
        <taxon>Methanobacteriota</taxon>
        <taxon>Stenosarchaea group</taxon>
        <taxon>Methanomicrobia</taxon>
        <taxon>Methanomicrobiales</taxon>
        <taxon>Methanospirillaceae</taxon>
        <taxon>Methanospirillum</taxon>
    </lineage>
</organism>
<reference evidence="2" key="1">
    <citation type="journal article" date="2016" name="Stand. Genomic Sci.">
        <title>Complete genome sequence of Methanospirillum hungatei type strain JF1.</title>
        <authorList>
            <person name="Gunsalus R.P."/>
            <person name="Cook L.E."/>
            <person name="Crable B."/>
            <person name="Rohlin L."/>
            <person name="McDonald E."/>
            <person name="Mouttaki H."/>
            <person name="Sieber J.R."/>
            <person name="Poweleit N."/>
            <person name="Zhou H."/>
            <person name="Lapidus A.L."/>
            <person name="Daligault H.E."/>
            <person name="Land M."/>
            <person name="Gilna P."/>
            <person name="Ivanova N."/>
            <person name="Kyrpides N."/>
            <person name="Culley D.E."/>
            <person name="McInerney M.J."/>
        </authorList>
    </citation>
    <scope>NUCLEOTIDE SEQUENCE [LARGE SCALE GENOMIC DNA]</scope>
    <source>
        <strain evidence="2">ATCC 27890 / DSM 864 / NBRC 100397 / JF-1</strain>
    </source>
</reference>
<evidence type="ECO:0000313" key="2">
    <source>
        <dbReference type="Proteomes" id="UP000001941"/>
    </source>
</evidence>
<dbReference type="GeneID" id="3923157"/>
<dbReference type="NCBIfam" id="TIGR02549">
    <property type="entry name" value="CRISPR_DxTHG"/>
    <property type="match status" value="1"/>
</dbReference>
<dbReference type="NCBIfam" id="TIGR02221">
    <property type="entry name" value="cas_TM1812"/>
    <property type="match status" value="1"/>
</dbReference>
<keyword evidence="2" id="KW-1185">Reference proteome</keyword>
<accession>Q2FPZ2</accession>
<dbReference type="OrthoDB" id="116435at2157"/>
<evidence type="ECO:0000313" key="1">
    <source>
        <dbReference type="EMBL" id="ABD40483.1"/>
    </source>
</evidence>
<dbReference type="SUPFAM" id="SSF160980">
    <property type="entry name" value="SSO1389-like"/>
    <property type="match status" value="1"/>
</dbReference>
<dbReference type="InterPro" id="IPR013383">
    <property type="entry name" value="CRISPR-assoc_prot_DxTHG_CS"/>
</dbReference>
<protein>
    <submittedName>
        <fullName evidence="1">CRISPR-associated protein, Csx2 family</fullName>
    </submittedName>
</protein>
<proteinExistence type="predicted"/>
<sequence length="425" mass="48142">MTKLLSFVGTGQLYDTIYRLNGEEYHTAVVQEALCRYYKPDEVVLFVTREARSRNLPIIEAAIPSTPITIVDIPDGKCEDEIWDIFSIVTDSVHENDDIIFDITHGFRSLPFIALLSIAYLREIKPFSLSGVVYGAFEARETIHLESGKEISRAPVFDLTRFVSIFDWMAGVRSFLHHADAGVLEQMVNQISDEEFSQIQSRKGTKPLMDLLGPMSTYAASVRLSRPVEAMKTAYSIQERFEAATGAIKKHTPVLTPLLSKISEIEHFALPEPNILTDAVIQKQRDLIQVQLEMGLYQQAVTLGREWMVTVLLFAAGAGEEWLKKETRNEAENSLSGAEKVLSTQSKAQSLRNDKEKPRFLDWFCSHVSWKEMTGIWSRTSQMRNELAHCGMNPESLKVRQLQKKVDKFPDVLDKFYALMMGLPG</sequence>
<dbReference type="RefSeq" id="WP_011447764.1">
    <property type="nucleotide sequence ID" value="NC_007796.1"/>
</dbReference>
<gene>
    <name evidence="1" type="ordered locus">Mhun_0730</name>
</gene>